<dbReference type="Gene3D" id="4.10.1110.10">
    <property type="entry name" value="AN1-like Zinc finger"/>
    <property type="match status" value="1"/>
</dbReference>
<dbReference type="Gene3D" id="1.20.5.4770">
    <property type="match status" value="1"/>
</dbReference>
<dbReference type="InterPro" id="IPR002653">
    <property type="entry name" value="Znf_A20"/>
</dbReference>
<dbReference type="InterPro" id="IPR035896">
    <property type="entry name" value="AN1-like_Znf"/>
</dbReference>
<evidence type="ECO:0000256" key="2">
    <source>
        <dbReference type="ARBA" id="ARBA00022771"/>
    </source>
</evidence>
<evidence type="ECO:0000313" key="8">
    <source>
        <dbReference type="EMBL" id="VDP11869.1"/>
    </source>
</evidence>
<dbReference type="Pfam" id="PF01754">
    <property type="entry name" value="zf-A20"/>
    <property type="match status" value="1"/>
</dbReference>
<dbReference type="OrthoDB" id="428577at2759"/>
<dbReference type="SUPFAM" id="SSF57716">
    <property type="entry name" value="Glucocorticoid receptor-like (DNA-binding domain)"/>
    <property type="match status" value="1"/>
</dbReference>
<dbReference type="SMART" id="SM00154">
    <property type="entry name" value="ZnF_AN1"/>
    <property type="match status" value="1"/>
</dbReference>
<dbReference type="SUPFAM" id="SSF118310">
    <property type="entry name" value="AN1-like Zinc finger"/>
    <property type="match status" value="1"/>
</dbReference>
<evidence type="ECO:0000313" key="9">
    <source>
        <dbReference type="Proteomes" id="UP000270296"/>
    </source>
</evidence>
<dbReference type="PROSITE" id="PS51039">
    <property type="entry name" value="ZF_AN1"/>
    <property type="match status" value="1"/>
</dbReference>
<keyword evidence="9" id="KW-1185">Reference proteome</keyword>
<protein>
    <submittedName>
        <fullName evidence="10">AN1-type zinc finger protein 6</fullName>
    </submittedName>
</protein>
<sequence length="183" mass="20641">MSRCGCGFYGSQDADGLCSQCFKDSLQREKQNGRLAPGSSRSRRQEDQSAEGFAGNKRDINQKRNGSTRSELRENQASAIVFEPGLKVDDHNVNHSLLRLSSEGETEPSRKTEKFSLKSKSSRCETCEKRLGLTGFECRCGSMFCAVHRYSDMHECTFDYKALGAEEIRRNNPVIQNEKIQKL</sequence>
<evidence type="ECO:0000259" key="7">
    <source>
        <dbReference type="PROSITE" id="PS51039"/>
    </source>
</evidence>
<evidence type="ECO:0000259" key="6">
    <source>
        <dbReference type="PROSITE" id="PS51036"/>
    </source>
</evidence>
<gene>
    <name evidence="8" type="ORF">SBAD_LOCUS7096</name>
</gene>
<evidence type="ECO:0000256" key="3">
    <source>
        <dbReference type="ARBA" id="ARBA00022833"/>
    </source>
</evidence>
<dbReference type="PANTHER" id="PTHR10634:SF149">
    <property type="entry name" value="AN1-TYPE DOMAIN-CONTAINING PROTEIN-RELATED"/>
    <property type="match status" value="1"/>
</dbReference>
<keyword evidence="2 4" id="KW-0863">Zinc-finger</keyword>
<dbReference type="GO" id="GO:0003677">
    <property type="term" value="F:DNA binding"/>
    <property type="evidence" value="ECO:0007669"/>
    <property type="project" value="InterPro"/>
</dbReference>
<evidence type="ECO:0000256" key="5">
    <source>
        <dbReference type="SAM" id="MobiDB-lite"/>
    </source>
</evidence>
<name>A0A183ITZ9_9BILA</name>
<dbReference type="PANTHER" id="PTHR10634">
    <property type="entry name" value="AN1-TYPE ZINC FINGER PROTEIN"/>
    <property type="match status" value="1"/>
</dbReference>
<keyword evidence="3" id="KW-0862">Zinc</keyword>
<feature type="domain" description="A20-type" evidence="6">
    <location>
        <begin position="1"/>
        <end position="30"/>
    </location>
</feature>
<dbReference type="Pfam" id="PF01428">
    <property type="entry name" value="zf-AN1"/>
    <property type="match status" value="1"/>
</dbReference>
<dbReference type="AlphaFoldDB" id="A0A183ITZ9"/>
<dbReference type="GO" id="GO:0008270">
    <property type="term" value="F:zinc ion binding"/>
    <property type="evidence" value="ECO:0007669"/>
    <property type="project" value="UniProtKB-KW"/>
</dbReference>
<dbReference type="Proteomes" id="UP000270296">
    <property type="component" value="Unassembled WGS sequence"/>
</dbReference>
<feature type="region of interest" description="Disordered" evidence="5">
    <location>
        <begin position="29"/>
        <end position="74"/>
    </location>
</feature>
<dbReference type="FunFam" id="4.10.1110.10:FF:000001">
    <property type="entry name" value="Zinc finger AN1-type containing 6"/>
    <property type="match status" value="1"/>
</dbReference>
<feature type="domain" description="AN1-type" evidence="7">
    <location>
        <begin position="118"/>
        <end position="164"/>
    </location>
</feature>
<dbReference type="InterPro" id="IPR050652">
    <property type="entry name" value="AN1_A20_ZnFinger"/>
</dbReference>
<evidence type="ECO:0000313" key="10">
    <source>
        <dbReference type="WBParaSite" id="SBAD_0000736201-mRNA-1"/>
    </source>
</evidence>
<dbReference type="WBParaSite" id="SBAD_0000736201-mRNA-1">
    <property type="protein sequence ID" value="SBAD_0000736201-mRNA-1"/>
    <property type="gene ID" value="SBAD_0000736201"/>
</dbReference>
<keyword evidence="1" id="KW-0479">Metal-binding</keyword>
<evidence type="ECO:0000256" key="1">
    <source>
        <dbReference type="ARBA" id="ARBA00022723"/>
    </source>
</evidence>
<dbReference type="PROSITE" id="PS51036">
    <property type="entry name" value="ZF_A20"/>
    <property type="match status" value="1"/>
</dbReference>
<dbReference type="EMBL" id="UZAM01010316">
    <property type="protein sequence ID" value="VDP11869.1"/>
    <property type="molecule type" value="Genomic_DNA"/>
</dbReference>
<proteinExistence type="predicted"/>
<accession>A0A183ITZ9</accession>
<organism evidence="10">
    <name type="scientific">Soboliphyme baturini</name>
    <dbReference type="NCBI Taxonomy" id="241478"/>
    <lineage>
        <taxon>Eukaryota</taxon>
        <taxon>Metazoa</taxon>
        <taxon>Ecdysozoa</taxon>
        <taxon>Nematoda</taxon>
        <taxon>Enoplea</taxon>
        <taxon>Dorylaimia</taxon>
        <taxon>Dioctophymatida</taxon>
        <taxon>Dioctophymatoidea</taxon>
        <taxon>Soboliphymatidae</taxon>
        <taxon>Soboliphyme</taxon>
    </lineage>
</organism>
<reference evidence="10" key="1">
    <citation type="submission" date="2016-06" db="UniProtKB">
        <authorList>
            <consortium name="WormBaseParasite"/>
        </authorList>
    </citation>
    <scope>IDENTIFICATION</scope>
</reference>
<reference evidence="8 9" key="2">
    <citation type="submission" date="2018-11" db="EMBL/GenBank/DDBJ databases">
        <authorList>
            <consortium name="Pathogen Informatics"/>
        </authorList>
    </citation>
    <scope>NUCLEOTIDE SEQUENCE [LARGE SCALE GENOMIC DNA]</scope>
</reference>
<evidence type="ECO:0000256" key="4">
    <source>
        <dbReference type="PROSITE-ProRule" id="PRU00449"/>
    </source>
</evidence>
<dbReference type="InterPro" id="IPR000058">
    <property type="entry name" value="Znf_AN1"/>
</dbReference>